<keyword evidence="3" id="KW-1003">Cell membrane</keyword>
<accession>A0AAU9Q0J5</accession>
<keyword evidence="13" id="KW-0378">Hydrolase</keyword>
<dbReference type="EC" id="3.4.22.-" evidence="13"/>
<reference evidence="13" key="1">
    <citation type="submission" date="2022-01" db="EMBL/GenBank/DDBJ databases">
        <authorList>
            <person name="Lagorce A."/>
        </authorList>
    </citation>
    <scope>NUCLEOTIDE SEQUENCE</scope>
    <source>
        <strain evidence="13">Th15_F1_D04</strain>
    </source>
</reference>
<evidence type="ECO:0000256" key="5">
    <source>
        <dbReference type="ARBA" id="ARBA00022741"/>
    </source>
</evidence>
<gene>
    <name evidence="13" type="primary">mchF</name>
    <name evidence="13" type="ORF">THF1D04_10915</name>
</gene>
<feature type="domain" description="ABC transmembrane type-1" evidence="11">
    <location>
        <begin position="174"/>
        <end position="451"/>
    </location>
</feature>
<name>A0AAU9Q0J5_9VIBR</name>
<dbReference type="InterPro" id="IPR011527">
    <property type="entry name" value="ABC1_TM_dom"/>
</dbReference>
<dbReference type="GO" id="GO:0005524">
    <property type="term" value="F:ATP binding"/>
    <property type="evidence" value="ECO:0007669"/>
    <property type="project" value="UniProtKB-KW"/>
</dbReference>
<feature type="transmembrane region" description="Helical" evidence="9">
    <location>
        <begin position="207"/>
        <end position="234"/>
    </location>
</feature>
<dbReference type="SUPFAM" id="SSF90123">
    <property type="entry name" value="ABC transporter transmembrane region"/>
    <property type="match status" value="1"/>
</dbReference>
<dbReference type="GO" id="GO:0034040">
    <property type="term" value="F:ATPase-coupled lipid transmembrane transporter activity"/>
    <property type="evidence" value="ECO:0007669"/>
    <property type="project" value="TreeGrafter"/>
</dbReference>
<feature type="transmembrane region" description="Helical" evidence="9">
    <location>
        <begin position="312"/>
        <end position="332"/>
    </location>
</feature>
<dbReference type="Pfam" id="PF00005">
    <property type="entry name" value="ABC_tran"/>
    <property type="match status" value="1"/>
</dbReference>
<keyword evidence="2" id="KW-0813">Transport</keyword>
<dbReference type="EMBL" id="CAKMTQ010000001">
    <property type="protein sequence ID" value="CAH1521468.1"/>
    <property type="molecule type" value="Genomic_DNA"/>
</dbReference>
<dbReference type="AlphaFoldDB" id="A0AAU9Q0J5"/>
<evidence type="ECO:0000256" key="4">
    <source>
        <dbReference type="ARBA" id="ARBA00022692"/>
    </source>
</evidence>
<sequence length="700" mass="79141">MNNALELLDFSNVRRVPLITQTEVTECGLACLAMVATYHGNKIDIASIRKMQTTNHNGMNLRQMTIIADRLELASRGLKCSLKDVKKLSLPCILHWDLTHFVVLTSVKKNFVYINDPALGKRKITYDQLSKHFTGIALELTPTNTFRKRDQRVRMRLSQLWSKLVGIKTSLLSLFGLSVILQIIALVNPYYMQWVVDEVLISQDTPLLLVLAIGFSLLMLVDVISSIIRSYLILRISNMMSMQMGVNLLRHLLKLPMDFFEKRHIGDIVSRFGSLSTIRERITTGFVETIIDGVMSVAIIIMMLLYSINLTMIVLGSVILYSILRFIFYPSLKRNTEELIRSEAKEQSNFLENVRGIQTIKLNTSAAVRQSLWQNIYSEVINNNIRLGKLNIGFDFFNKIIFGTQNILVIYFAAINVMDGNLTIGMLFAFIAYKGKLIEHVSNFIEQIIQFKILRLHLERISDISLTSIEDNQESSVNIQELKGGLVVENISFRYSENDPWILKNCTLTIRSGEAVAITGESGSGKSTLMKIMLGLLKPNEGRVLVDGVDIRQIGLNQYRKNVSSVMQNDTLLTGSLIENITFFDPEPNIELMNDCAHLSAIAKDIASMPMGYNSLVGDMGNQFSGGQVQRLLLARALYKQPKILFMDEATSHLDTNNEAFISSQIKKLNMTRIIVAHRMETIRQVDRIVRLEKGEIKGA</sequence>
<evidence type="ECO:0000256" key="2">
    <source>
        <dbReference type="ARBA" id="ARBA00022448"/>
    </source>
</evidence>
<dbReference type="PROSITE" id="PS50990">
    <property type="entry name" value="PEPTIDASE_C39"/>
    <property type="match status" value="1"/>
</dbReference>
<dbReference type="InterPro" id="IPR036640">
    <property type="entry name" value="ABC1_TM_sf"/>
</dbReference>
<feature type="domain" description="ABC transporter" evidence="10">
    <location>
        <begin position="486"/>
        <end position="700"/>
    </location>
</feature>
<dbReference type="CDD" id="cd18567">
    <property type="entry name" value="ABC_6TM_CvaB_RaxB_like"/>
    <property type="match status" value="1"/>
</dbReference>
<evidence type="ECO:0000256" key="3">
    <source>
        <dbReference type="ARBA" id="ARBA00022475"/>
    </source>
</evidence>
<dbReference type="InterPro" id="IPR003439">
    <property type="entry name" value="ABC_transporter-like_ATP-bd"/>
</dbReference>
<keyword evidence="7 9" id="KW-1133">Transmembrane helix</keyword>
<dbReference type="CDD" id="cd03246">
    <property type="entry name" value="ABCC_Protease_Secretion"/>
    <property type="match status" value="1"/>
</dbReference>
<evidence type="ECO:0000256" key="6">
    <source>
        <dbReference type="ARBA" id="ARBA00022840"/>
    </source>
</evidence>
<dbReference type="Pfam" id="PF00664">
    <property type="entry name" value="ABC_membrane"/>
    <property type="match status" value="1"/>
</dbReference>
<dbReference type="SMART" id="SM00382">
    <property type="entry name" value="AAA"/>
    <property type="match status" value="1"/>
</dbReference>
<dbReference type="Gene3D" id="1.20.1560.10">
    <property type="entry name" value="ABC transporter type 1, transmembrane domain"/>
    <property type="match status" value="1"/>
</dbReference>
<dbReference type="PANTHER" id="PTHR24221:SF606">
    <property type="entry name" value="COLICIN V SECRETION-PROCESSING ATP-BINDING PROTEIN"/>
    <property type="match status" value="1"/>
</dbReference>
<evidence type="ECO:0000256" key="9">
    <source>
        <dbReference type="SAM" id="Phobius"/>
    </source>
</evidence>
<protein>
    <submittedName>
        <fullName evidence="13">Microcin-H47 secretion/processing ATP-binding protein MchF</fullName>
        <ecNumber evidence="13">3.4.22.-</ecNumber>
    </submittedName>
</protein>
<dbReference type="PROSITE" id="PS50929">
    <property type="entry name" value="ABC_TM1F"/>
    <property type="match status" value="1"/>
</dbReference>
<comment type="caution">
    <text evidence="13">The sequence shown here is derived from an EMBL/GenBank/DDBJ whole genome shotgun (WGS) entry which is preliminary data.</text>
</comment>
<evidence type="ECO:0000259" key="11">
    <source>
        <dbReference type="PROSITE" id="PS50929"/>
    </source>
</evidence>
<evidence type="ECO:0000256" key="1">
    <source>
        <dbReference type="ARBA" id="ARBA00004651"/>
    </source>
</evidence>
<dbReference type="Pfam" id="PF03412">
    <property type="entry name" value="Peptidase_C39"/>
    <property type="match status" value="1"/>
</dbReference>
<keyword evidence="5" id="KW-0547">Nucleotide-binding</keyword>
<dbReference type="SUPFAM" id="SSF52540">
    <property type="entry name" value="P-loop containing nucleoside triphosphate hydrolases"/>
    <property type="match status" value="1"/>
</dbReference>
<feature type="transmembrane region" description="Helical" evidence="9">
    <location>
        <begin position="285"/>
        <end position="306"/>
    </location>
</feature>
<evidence type="ECO:0000313" key="14">
    <source>
        <dbReference type="Proteomes" id="UP001295420"/>
    </source>
</evidence>
<dbReference type="Proteomes" id="UP001295420">
    <property type="component" value="Unassembled WGS sequence"/>
</dbReference>
<proteinExistence type="predicted"/>
<dbReference type="InterPro" id="IPR003593">
    <property type="entry name" value="AAA+_ATPase"/>
</dbReference>
<comment type="subcellular location">
    <subcellularLocation>
        <location evidence="1">Cell membrane</location>
        <topology evidence="1">Multi-pass membrane protein</topology>
    </subcellularLocation>
</comment>
<dbReference type="GO" id="GO:0005886">
    <property type="term" value="C:plasma membrane"/>
    <property type="evidence" value="ECO:0007669"/>
    <property type="project" value="UniProtKB-SubCell"/>
</dbReference>
<keyword evidence="4 9" id="KW-0812">Transmembrane</keyword>
<dbReference type="InterPro" id="IPR039421">
    <property type="entry name" value="Type_1_exporter"/>
</dbReference>
<feature type="transmembrane region" description="Helical" evidence="9">
    <location>
        <begin position="408"/>
        <end position="433"/>
    </location>
</feature>
<dbReference type="InterPro" id="IPR027417">
    <property type="entry name" value="P-loop_NTPase"/>
</dbReference>
<dbReference type="PANTHER" id="PTHR24221">
    <property type="entry name" value="ATP-BINDING CASSETTE SUB-FAMILY B"/>
    <property type="match status" value="1"/>
</dbReference>
<feature type="domain" description="Peptidase C39" evidence="12">
    <location>
        <begin position="21"/>
        <end position="140"/>
    </location>
</feature>
<dbReference type="InterPro" id="IPR005074">
    <property type="entry name" value="Peptidase_C39"/>
</dbReference>
<dbReference type="Gene3D" id="3.40.50.300">
    <property type="entry name" value="P-loop containing nucleotide triphosphate hydrolases"/>
    <property type="match status" value="1"/>
</dbReference>
<organism evidence="13 14">
    <name type="scientific">Vibrio owensii</name>
    <dbReference type="NCBI Taxonomy" id="696485"/>
    <lineage>
        <taxon>Bacteria</taxon>
        <taxon>Pseudomonadati</taxon>
        <taxon>Pseudomonadota</taxon>
        <taxon>Gammaproteobacteria</taxon>
        <taxon>Vibrionales</taxon>
        <taxon>Vibrionaceae</taxon>
        <taxon>Vibrio</taxon>
    </lineage>
</organism>
<evidence type="ECO:0000313" key="13">
    <source>
        <dbReference type="EMBL" id="CAH1521468.1"/>
    </source>
</evidence>
<dbReference type="PROSITE" id="PS50893">
    <property type="entry name" value="ABC_TRANSPORTER_2"/>
    <property type="match status" value="1"/>
</dbReference>
<dbReference type="GO" id="GO:0140359">
    <property type="term" value="F:ABC-type transporter activity"/>
    <property type="evidence" value="ECO:0007669"/>
    <property type="project" value="InterPro"/>
</dbReference>
<evidence type="ECO:0000259" key="12">
    <source>
        <dbReference type="PROSITE" id="PS50990"/>
    </source>
</evidence>
<dbReference type="GO" id="GO:0016887">
    <property type="term" value="F:ATP hydrolysis activity"/>
    <property type="evidence" value="ECO:0007669"/>
    <property type="project" value="InterPro"/>
</dbReference>
<dbReference type="GO" id="GO:0006508">
    <property type="term" value="P:proteolysis"/>
    <property type="evidence" value="ECO:0007669"/>
    <property type="project" value="InterPro"/>
</dbReference>
<dbReference type="FunFam" id="3.40.50.300:FF:000299">
    <property type="entry name" value="ABC transporter ATP-binding protein/permease"/>
    <property type="match status" value="1"/>
</dbReference>
<feature type="transmembrane region" description="Helical" evidence="9">
    <location>
        <begin position="164"/>
        <end position="187"/>
    </location>
</feature>
<keyword evidence="8 9" id="KW-0472">Membrane</keyword>
<dbReference type="GO" id="GO:0008233">
    <property type="term" value="F:peptidase activity"/>
    <property type="evidence" value="ECO:0007669"/>
    <property type="project" value="InterPro"/>
</dbReference>
<evidence type="ECO:0000256" key="7">
    <source>
        <dbReference type="ARBA" id="ARBA00022989"/>
    </source>
</evidence>
<evidence type="ECO:0000259" key="10">
    <source>
        <dbReference type="PROSITE" id="PS50893"/>
    </source>
</evidence>
<keyword evidence="6 13" id="KW-0067">ATP-binding</keyword>
<dbReference type="RefSeq" id="WP_409930083.1">
    <property type="nucleotide sequence ID" value="NZ_CAKMTQ010000001.1"/>
</dbReference>
<evidence type="ECO:0000256" key="8">
    <source>
        <dbReference type="ARBA" id="ARBA00023136"/>
    </source>
</evidence>
<dbReference type="Gene3D" id="3.90.70.10">
    <property type="entry name" value="Cysteine proteinases"/>
    <property type="match status" value="1"/>
</dbReference>